<feature type="domain" description="PLL-like beta propeller" evidence="6">
    <location>
        <begin position="349"/>
        <end position="644"/>
    </location>
</feature>
<dbReference type="SUPFAM" id="SSF89372">
    <property type="entry name" value="Fucose-specific lectin"/>
    <property type="match status" value="2"/>
</dbReference>
<evidence type="ECO:0000256" key="3">
    <source>
        <dbReference type="ARBA" id="ARBA00022801"/>
    </source>
</evidence>
<feature type="chain" id="PRO_5045077223" description="PLL-like beta propeller domain-containing protein" evidence="5">
    <location>
        <begin position="28"/>
        <end position="647"/>
    </location>
</feature>
<dbReference type="RefSeq" id="WP_259480224.1">
    <property type="nucleotide sequence ID" value="NZ_BAAAQY010000010.1"/>
</dbReference>
<dbReference type="Proteomes" id="UP001500929">
    <property type="component" value="Unassembled WGS sequence"/>
</dbReference>
<proteinExistence type="inferred from homology"/>
<feature type="signal peptide" evidence="5">
    <location>
        <begin position="1"/>
        <end position="27"/>
    </location>
</feature>
<evidence type="ECO:0000256" key="5">
    <source>
        <dbReference type="SAM" id="SignalP"/>
    </source>
</evidence>
<accession>A0ABN3DX73</accession>
<evidence type="ECO:0000313" key="7">
    <source>
        <dbReference type="EMBL" id="GAA2243598.1"/>
    </source>
</evidence>
<dbReference type="InterPro" id="IPR006710">
    <property type="entry name" value="Glyco_hydro_43"/>
</dbReference>
<keyword evidence="2 5" id="KW-0732">Signal</keyword>
<evidence type="ECO:0000256" key="1">
    <source>
        <dbReference type="ARBA" id="ARBA00009865"/>
    </source>
</evidence>
<sequence>MKKRIPLLAALLALVAALIVAPAVPQAAVAATPTTVATLPLVPGTGADPDIHTYNGKYYMLYNGDHSGAEVRMRVAASLSGLADGADISVWSPPPSMPDICCRVGWGGYLFPYGGHWYIYMQGDNGNQAQSRSFVVESATNDPLSTYSFKAYIPGVVNNNGYAAGPALVGSQLYMFQTYGERIWAAKASDPWTLTTGWTEINAPASSGWECAGGRCFNEGSNILVRGTKVYNIFSAGGYEDPNYCVGMMTATLGADLTLPGSWTESPGCVISRNDAVGSYGPGSMTWFKSPDGTQDWVAYHVKTTTATTFDGNDRRLMAKQVTWSGDTPVFGSPQAVGSTIALPSGDPGTVNAAPAVTSAATDSLALFTRTGDGQVRRSTWTVSGGWSGWTAMGDGGVRTIANPTAHSHTTNVIDLYTTRLDGSIAQTWTTGGAWSAWQTLGTPSGGATSAPSASTWGIDRQNVYVRGTGLNPSTNELSGRIYERWWSSGTGWSGWRDLGAPTGGALSAPAAVSRTFDRTDVFVRTAGNTIAVTRWDGANWSSWQNLGSAGGGIVSNLSAADWGADRIHVYGTARDGNVYERYWTTAGGWSTWQSLGAPSGGAASSPGVVSRANDLIDVFVRDGSGDIHRKTWNGTSWSGWSAITTP</sequence>
<comment type="caution">
    <text evidence="7">The sequence shown here is derived from an EMBL/GenBank/DDBJ whole genome shotgun (WGS) entry which is preliminary data.</text>
</comment>
<dbReference type="CDD" id="cd22954">
    <property type="entry name" value="PLL_lectin"/>
    <property type="match status" value="1"/>
</dbReference>
<dbReference type="InterPro" id="IPR023296">
    <property type="entry name" value="Glyco_hydro_beta-prop_sf"/>
</dbReference>
<organism evidence="7 8">
    <name type="scientific">Herbiconiux moechotypicola</name>
    <dbReference type="NCBI Taxonomy" id="637393"/>
    <lineage>
        <taxon>Bacteria</taxon>
        <taxon>Bacillati</taxon>
        <taxon>Actinomycetota</taxon>
        <taxon>Actinomycetes</taxon>
        <taxon>Micrococcales</taxon>
        <taxon>Microbacteriaceae</taxon>
        <taxon>Herbiconiux</taxon>
    </lineage>
</organism>
<protein>
    <recommendedName>
        <fullName evidence="6">PLL-like beta propeller domain-containing protein</fullName>
    </recommendedName>
</protein>
<evidence type="ECO:0000313" key="8">
    <source>
        <dbReference type="Proteomes" id="UP001500929"/>
    </source>
</evidence>
<evidence type="ECO:0000256" key="2">
    <source>
        <dbReference type="ARBA" id="ARBA00022729"/>
    </source>
</evidence>
<dbReference type="Gene3D" id="2.120.10.70">
    <property type="entry name" value="Fucose-specific lectin"/>
    <property type="match status" value="1"/>
</dbReference>
<reference evidence="7 8" key="1">
    <citation type="journal article" date="2019" name="Int. J. Syst. Evol. Microbiol.">
        <title>The Global Catalogue of Microorganisms (GCM) 10K type strain sequencing project: providing services to taxonomists for standard genome sequencing and annotation.</title>
        <authorList>
            <consortium name="The Broad Institute Genomics Platform"/>
            <consortium name="The Broad Institute Genome Sequencing Center for Infectious Disease"/>
            <person name="Wu L."/>
            <person name="Ma J."/>
        </authorList>
    </citation>
    <scope>NUCLEOTIDE SEQUENCE [LARGE SCALE GENOMIC DNA]</scope>
    <source>
        <strain evidence="7 8">JCM 16117</strain>
    </source>
</reference>
<gene>
    <name evidence="7" type="ORF">GCM10009851_31040</name>
</gene>
<dbReference type="SUPFAM" id="SSF75005">
    <property type="entry name" value="Arabinanase/levansucrase/invertase"/>
    <property type="match status" value="1"/>
</dbReference>
<dbReference type="Gene3D" id="2.115.10.20">
    <property type="entry name" value="Glycosyl hydrolase domain, family 43"/>
    <property type="match status" value="1"/>
</dbReference>
<dbReference type="InterPro" id="IPR058502">
    <property type="entry name" value="PLL-like_beta-prop"/>
</dbReference>
<keyword evidence="8" id="KW-1185">Reference proteome</keyword>
<name>A0ABN3DX73_9MICO</name>
<dbReference type="PANTHER" id="PTHR43817">
    <property type="entry name" value="GLYCOSYL HYDROLASE"/>
    <property type="match status" value="1"/>
</dbReference>
<keyword evidence="3" id="KW-0378">Hydrolase</keyword>
<evidence type="ECO:0000256" key="4">
    <source>
        <dbReference type="ARBA" id="ARBA00023295"/>
    </source>
</evidence>
<keyword evidence="4" id="KW-0326">Glycosidase</keyword>
<dbReference type="Pfam" id="PF04616">
    <property type="entry name" value="Glyco_hydro_43"/>
    <property type="match status" value="1"/>
</dbReference>
<dbReference type="Pfam" id="PF26607">
    <property type="entry name" value="DUF8189"/>
    <property type="match status" value="1"/>
</dbReference>
<dbReference type="PANTHER" id="PTHR43817:SF1">
    <property type="entry name" value="HYDROLASE, FAMILY 43, PUTATIVE (AFU_ORTHOLOGUE AFUA_3G01660)-RELATED"/>
    <property type="match status" value="1"/>
</dbReference>
<comment type="similarity">
    <text evidence="1">Belongs to the glycosyl hydrolase 43 family.</text>
</comment>
<dbReference type="EMBL" id="BAAAQY010000010">
    <property type="protein sequence ID" value="GAA2243598.1"/>
    <property type="molecule type" value="Genomic_DNA"/>
</dbReference>
<evidence type="ECO:0000259" key="6">
    <source>
        <dbReference type="Pfam" id="PF26607"/>
    </source>
</evidence>